<dbReference type="InterPro" id="IPR017907">
    <property type="entry name" value="Znf_RING_CS"/>
</dbReference>
<dbReference type="EMBL" id="GG662407">
    <property type="protein sequence ID" value="EAS05160.2"/>
    <property type="molecule type" value="Genomic_DNA"/>
</dbReference>
<dbReference type="eggNOG" id="KOG4367">
    <property type="taxonomic scope" value="Eukaryota"/>
</dbReference>
<dbReference type="RefSeq" id="XP_001025405.2">
    <property type="nucleotide sequence ID" value="XM_001025405.3"/>
</dbReference>
<dbReference type="Gene3D" id="3.30.40.10">
    <property type="entry name" value="Zinc/RING finger domain, C3HC4 (zinc finger)"/>
    <property type="match status" value="1"/>
</dbReference>
<keyword evidence="2 4" id="KW-0863">Zinc-finger</keyword>
<keyword evidence="3" id="KW-0862">Zinc</keyword>
<dbReference type="HOGENOM" id="CLU_768321_0_0_1"/>
<dbReference type="Gene3D" id="2.60.120.920">
    <property type="match status" value="1"/>
</dbReference>
<dbReference type="GO" id="GO:0008270">
    <property type="term" value="F:zinc ion binding"/>
    <property type="evidence" value="ECO:0007669"/>
    <property type="project" value="UniProtKB-KW"/>
</dbReference>
<dbReference type="InterPro" id="IPR013320">
    <property type="entry name" value="ConA-like_dom_sf"/>
</dbReference>
<proteinExistence type="predicted"/>
<dbReference type="AlphaFoldDB" id="I7LXQ7"/>
<evidence type="ECO:0000259" key="6">
    <source>
        <dbReference type="PROSITE" id="PS50188"/>
    </source>
</evidence>
<dbReference type="PANTHER" id="PTHR12245">
    <property type="entry name" value="SPRY DOMAIN CONTAINING SOCS BOX PROTEIN"/>
    <property type="match status" value="1"/>
</dbReference>
<dbReference type="InterPro" id="IPR001870">
    <property type="entry name" value="B30.2/SPRY"/>
</dbReference>
<gene>
    <name evidence="7" type="ORF">TTHERM_00766450</name>
</gene>
<feature type="domain" description="RING-type" evidence="5">
    <location>
        <begin position="21"/>
        <end position="57"/>
    </location>
</feature>
<evidence type="ECO:0000259" key="5">
    <source>
        <dbReference type="PROSITE" id="PS50089"/>
    </source>
</evidence>
<keyword evidence="1" id="KW-0479">Metal-binding</keyword>
<evidence type="ECO:0000313" key="8">
    <source>
        <dbReference type="Proteomes" id="UP000009168"/>
    </source>
</evidence>
<dbReference type="CDD" id="cd11709">
    <property type="entry name" value="SPRY"/>
    <property type="match status" value="1"/>
</dbReference>
<accession>I7LXQ7</accession>
<evidence type="ECO:0000256" key="2">
    <source>
        <dbReference type="ARBA" id="ARBA00022771"/>
    </source>
</evidence>
<dbReference type="InterPro" id="IPR001841">
    <property type="entry name" value="Znf_RING"/>
</dbReference>
<evidence type="ECO:0000256" key="3">
    <source>
        <dbReference type="ARBA" id="ARBA00022833"/>
    </source>
</evidence>
<dbReference type="PANTHER" id="PTHR12245:SF5">
    <property type="entry name" value="SPRY DOMAIN-CONTAINING SOCS BOX PROTEIN 3"/>
    <property type="match status" value="1"/>
</dbReference>
<dbReference type="eggNOG" id="KOG0297">
    <property type="taxonomic scope" value="Eukaryota"/>
</dbReference>
<dbReference type="GeneID" id="7824565"/>
<dbReference type="PROSITE" id="PS00518">
    <property type="entry name" value="ZF_RING_1"/>
    <property type="match status" value="1"/>
</dbReference>
<dbReference type="InterPro" id="IPR013083">
    <property type="entry name" value="Znf_RING/FYVE/PHD"/>
</dbReference>
<dbReference type="PROSITE" id="PS50188">
    <property type="entry name" value="B302_SPRY"/>
    <property type="match status" value="1"/>
</dbReference>
<evidence type="ECO:0000256" key="1">
    <source>
        <dbReference type="ARBA" id="ARBA00022723"/>
    </source>
</evidence>
<organism evidence="7 8">
    <name type="scientific">Tetrahymena thermophila (strain SB210)</name>
    <dbReference type="NCBI Taxonomy" id="312017"/>
    <lineage>
        <taxon>Eukaryota</taxon>
        <taxon>Sar</taxon>
        <taxon>Alveolata</taxon>
        <taxon>Ciliophora</taxon>
        <taxon>Intramacronucleata</taxon>
        <taxon>Oligohymenophorea</taxon>
        <taxon>Hymenostomatida</taxon>
        <taxon>Tetrahymenina</taxon>
        <taxon>Tetrahymenidae</taxon>
        <taxon>Tetrahymena</taxon>
    </lineage>
</organism>
<dbReference type="PROSITE" id="PS50089">
    <property type="entry name" value="ZF_RING_2"/>
    <property type="match status" value="1"/>
</dbReference>
<reference evidence="8" key="1">
    <citation type="journal article" date="2006" name="PLoS Biol.">
        <title>Macronuclear genome sequence of the ciliate Tetrahymena thermophila, a model eukaryote.</title>
        <authorList>
            <person name="Eisen J.A."/>
            <person name="Coyne R.S."/>
            <person name="Wu M."/>
            <person name="Wu D."/>
            <person name="Thiagarajan M."/>
            <person name="Wortman J.R."/>
            <person name="Badger J.H."/>
            <person name="Ren Q."/>
            <person name="Amedeo P."/>
            <person name="Jones K.M."/>
            <person name="Tallon L.J."/>
            <person name="Delcher A.L."/>
            <person name="Salzberg S.L."/>
            <person name="Silva J.C."/>
            <person name="Haas B.J."/>
            <person name="Majoros W.H."/>
            <person name="Farzad M."/>
            <person name="Carlton J.M."/>
            <person name="Smith R.K. Jr."/>
            <person name="Garg J."/>
            <person name="Pearlman R.E."/>
            <person name="Karrer K.M."/>
            <person name="Sun L."/>
            <person name="Manning G."/>
            <person name="Elde N.C."/>
            <person name="Turkewitz A.P."/>
            <person name="Asai D.J."/>
            <person name="Wilkes D.E."/>
            <person name="Wang Y."/>
            <person name="Cai H."/>
            <person name="Collins K."/>
            <person name="Stewart B.A."/>
            <person name="Lee S.R."/>
            <person name="Wilamowska K."/>
            <person name="Weinberg Z."/>
            <person name="Ruzzo W.L."/>
            <person name="Wloga D."/>
            <person name="Gaertig J."/>
            <person name="Frankel J."/>
            <person name="Tsao C.-C."/>
            <person name="Gorovsky M.A."/>
            <person name="Keeling P.J."/>
            <person name="Waller R.F."/>
            <person name="Patron N.J."/>
            <person name="Cherry J.M."/>
            <person name="Stover N.A."/>
            <person name="Krieger C.J."/>
            <person name="del Toro C."/>
            <person name="Ryder H.F."/>
            <person name="Williamson S.C."/>
            <person name="Barbeau R.A."/>
            <person name="Hamilton E.P."/>
            <person name="Orias E."/>
        </authorList>
    </citation>
    <scope>NUCLEOTIDE SEQUENCE [LARGE SCALE GENOMIC DNA]</scope>
    <source>
        <strain evidence="8">SB210</strain>
    </source>
</reference>
<dbReference type="InterPro" id="IPR003877">
    <property type="entry name" value="SPRY_dom"/>
</dbReference>
<protein>
    <submittedName>
        <fullName evidence="7">SPRY domain protein</fullName>
    </submittedName>
</protein>
<dbReference type="OrthoDB" id="5547302at2759"/>
<evidence type="ECO:0000313" key="7">
    <source>
        <dbReference type="EMBL" id="EAS05160.2"/>
    </source>
</evidence>
<dbReference type="OMA" id="KWDKQRM"/>
<dbReference type="SMART" id="SM00449">
    <property type="entry name" value="SPRY"/>
    <property type="match status" value="1"/>
</dbReference>
<dbReference type="InterPro" id="IPR043136">
    <property type="entry name" value="B30.2/SPRY_sf"/>
</dbReference>
<name>I7LXQ7_TETTS</name>
<dbReference type="SUPFAM" id="SSF57850">
    <property type="entry name" value="RING/U-box"/>
    <property type="match status" value="1"/>
</dbReference>
<dbReference type="STRING" id="312017.I7LXQ7"/>
<evidence type="ECO:0000256" key="4">
    <source>
        <dbReference type="PROSITE-ProRule" id="PRU00175"/>
    </source>
</evidence>
<dbReference type="KEGG" id="tet:TTHERM_00766450"/>
<dbReference type="InParanoid" id="I7LXQ7"/>
<dbReference type="Pfam" id="PF00622">
    <property type="entry name" value="SPRY"/>
    <property type="match status" value="1"/>
</dbReference>
<feature type="domain" description="B30.2/SPRY" evidence="6">
    <location>
        <begin position="171"/>
        <end position="357"/>
    </location>
</feature>
<dbReference type="InterPro" id="IPR050672">
    <property type="entry name" value="FBXO45-Fsn/SPSB_families"/>
</dbReference>
<dbReference type="InterPro" id="IPR018957">
    <property type="entry name" value="Znf_C3HC4_RING-type"/>
</dbReference>
<dbReference type="SUPFAM" id="SSF49899">
    <property type="entry name" value="Concanavalin A-like lectins/glucanases"/>
    <property type="match status" value="1"/>
</dbReference>
<dbReference type="Pfam" id="PF00097">
    <property type="entry name" value="zf-C3HC4"/>
    <property type="match status" value="1"/>
</dbReference>
<keyword evidence="8" id="KW-1185">Reference proteome</keyword>
<dbReference type="Proteomes" id="UP000009168">
    <property type="component" value="Unassembled WGS sequence"/>
</dbReference>
<sequence length="361" mass="40924">MSNEIGYDRERFVQVDDQFECLICSTIVRDPKECNGCGHLYCKKCIEDWQQKSKDCPNRCSMAQHSITPISRALQRMYNNLEIRCKNQKCNKIVKLCDLEKHEQDCCSPNCINFDNCQKKVNNSFSPKQICSLECELHQEILKAVKQTEVLQLIQDYTKKISSNSSSVQVLPSQIIQVNAPIPGQINSIMWRWDPQCAGTGIRITNNGTNCFLTESAYMFRTVLSDTPMTTGTYYWEIHADDKTENELKIGVSSKKDFNYNSAFCDFDYGWAYYGLGQLRHGSNASGPQYGKRFKKEGVLGIYLNMNKGTLSFALNGEFFGVAYTNDALKKGPIYAAVSLLHQAGCTIKSGIQTPKYFLNC</sequence>